<dbReference type="Proteomes" id="UP001356427">
    <property type="component" value="Unassembled WGS sequence"/>
</dbReference>
<gene>
    <name evidence="2" type="ORF">J4Q44_G00189610</name>
</gene>
<evidence type="ECO:0000313" key="3">
    <source>
        <dbReference type="Proteomes" id="UP001356427"/>
    </source>
</evidence>
<evidence type="ECO:0000313" key="2">
    <source>
        <dbReference type="EMBL" id="KAK6310906.1"/>
    </source>
</evidence>
<organism evidence="2 3">
    <name type="scientific">Coregonus suidteri</name>
    <dbReference type="NCBI Taxonomy" id="861788"/>
    <lineage>
        <taxon>Eukaryota</taxon>
        <taxon>Metazoa</taxon>
        <taxon>Chordata</taxon>
        <taxon>Craniata</taxon>
        <taxon>Vertebrata</taxon>
        <taxon>Euteleostomi</taxon>
        <taxon>Actinopterygii</taxon>
        <taxon>Neopterygii</taxon>
        <taxon>Teleostei</taxon>
        <taxon>Protacanthopterygii</taxon>
        <taxon>Salmoniformes</taxon>
        <taxon>Salmonidae</taxon>
        <taxon>Coregoninae</taxon>
        <taxon>Coregonus</taxon>
    </lineage>
</organism>
<name>A0AAN8M1B7_9TELE</name>
<evidence type="ECO:0000256" key="1">
    <source>
        <dbReference type="SAM" id="MobiDB-lite"/>
    </source>
</evidence>
<keyword evidence="3" id="KW-1185">Reference proteome</keyword>
<feature type="compositionally biased region" description="Polar residues" evidence="1">
    <location>
        <begin position="45"/>
        <end position="54"/>
    </location>
</feature>
<dbReference type="AlphaFoldDB" id="A0AAN8M1B7"/>
<dbReference type="EMBL" id="JAGTTL010000016">
    <property type="protein sequence ID" value="KAK6310906.1"/>
    <property type="molecule type" value="Genomic_DNA"/>
</dbReference>
<reference evidence="2 3" key="1">
    <citation type="submission" date="2021-04" db="EMBL/GenBank/DDBJ databases">
        <authorList>
            <person name="De Guttry C."/>
            <person name="Zahm M."/>
            <person name="Klopp C."/>
            <person name="Cabau C."/>
            <person name="Louis A."/>
            <person name="Berthelot C."/>
            <person name="Parey E."/>
            <person name="Roest Crollius H."/>
            <person name="Montfort J."/>
            <person name="Robinson-Rechavi M."/>
            <person name="Bucao C."/>
            <person name="Bouchez O."/>
            <person name="Gislard M."/>
            <person name="Lluch J."/>
            <person name="Milhes M."/>
            <person name="Lampietro C."/>
            <person name="Lopez Roques C."/>
            <person name="Donnadieu C."/>
            <person name="Braasch I."/>
            <person name="Desvignes T."/>
            <person name="Postlethwait J."/>
            <person name="Bobe J."/>
            <person name="Wedekind C."/>
            <person name="Guiguen Y."/>
        </authorList>
    </citation>
    <scope>NUCLEOTIDE SEQUENCE [LARGE SCALE GENOMIC DNA]</scope>
    <source>
        <strain evidence="2">Cs_M1</strain>
        <tissue evidence="2">Blood</tissue>
    </source>
</reference>
<comment type="caution">
    <text evidence="2">The sequence shown here is derived from an EMBL/GenBank/DDBJ whole genome shotgun (WGS) entry which is preliminary data.</text>
</comment>
<accession>A0AAN8M1B7</accession>
<feature type="region of interest" description="Disordered" evidence="1">
    <location>
        <begin position="70"/>
        <end position="108"/>
    </location>
</feature>
<feature type="compositionally biased region" description="Basic and acidic residues" evidence="1">
    <location>
        <begin position="88"/>
        <end position="100"/>
    </location>
</feature>
<sequence length="108" mass="11550">MPLPLDNSPACLLSPPIRTFSFTSRIKQASGSPFQIIPEPCDPSPNASPWTTGSAAGERGCSVLEEEEEGSAVRCCSPSHTLSQAHRGGRDREKEERTSEPKTLGSLP</sequence>
<proteinExistence type="predicted"/>
<feature type="region of interest" description="Disordered" evidence="1">
    <location>
        <begin position="33"/>
        <end position="58"/>
    </location>
</feature>
<protein>
    <submittedName>
        <fullName evidence="2">Uncharacterized protein</fullName>
    </submittedName>
</protein>